<dbReference type="EMBL" id="KV448251">
    <property type="protein sequence ID" value="OAX39391.1"/>
    <property type="molecule type" value="Genomic_DNA"/>
</dbReference>
<keyword evidence="2" id="KW-1185">Reference proteome</keyword>
<proteinExistence type="predicted"/>
<evidence type="ECO:0000313" key="2">
    <source>
        <dbReference type="Proteomes" id="UP000092154"/>
    </source>
</evidence>
<protein>
    <submittedName>
        <fullName evidence="1">Uncharacterized protein</fullName>
    </submittedName>
</protein>
<accession>A0A1B7N3K3</accession>
<reference evidence="1 2" key="1">
    <citation type="submission" date="2016-06" db="EMBL/GenBank/DDBJ databases">
        <title>Comparative genomics of the ectomycorrhizal sister species Rhizopogon vinicolor and Rhizopogon vesiculosus (Basidiomycota: Boletales) reveals a divergence of the mating type B locus.</title>
        <authorList>
            <consortium name="DOE Joint Genome Institute"/>
            <person name="Mujic A.B."/>
            <person name="Kuo A."/>
            <person name="Tritt A."/>
            <person name="Lipzen A."/>
            <person name="Chen C."/>
            <person name="Johnson J."/>
            <person name="Sharma A."/>
            <person name="Barry K."/>
            <person name="Grigoriev I.V."/>
            <person name="Spatafora J.W."/>
        </authorList>
    </citation>
    <scope>NUCLEOTIDE SEQUENCE [LARGE SCALE GENOMIC DNA]</scope>
    <source>
        <strain evidence="1 2">AM-OR11-026</strain>
    </source>
</reference>
<organism evidence="1 2">
    <name type="scientific">Rhizopogon vinicolor AM-OR11-026</name>
    <dbReference type="NCBI Taxonomy" id="1314800"/>
    <lineage>
        <taxon>Eukaryota</taxon>
        <taxon>Fungi</taxon>
        <taxon>Dikarya</taxon>
        <taxon>Basidiomycota</taxon>
        <taxon>Agaricomycotina</taxon>
        <taxon>Agaricomycetes</taxon>
        <taxon>Agaricomycetidae</taxon>
        <taxon>Boletales</taxon>
        <taxon>Suillineae</taxon>
        <taxon>Rhizopogonaceae</taxon>
        <taxon>Rhizopogon</taxon>
    </lineage>
</organism>
<name>A0A1B7N3K3_9AGAM</name>
<gene>
    <name evidence="1" type="ORF">K503DRAFT_90981</name>
</gene>
<sequence>MTVSAPVDLLLDCWVHNIPDASRREEGYISLDTFRAASTCSGTIALHDFILIPWEQVWAYFVTADNRYN</sequence>
<dbReference type="AlphaFoldDB" id="A0A1B7N3K3"/>
<dbReference type="InParanoid" id="A0A1B7N3K3"/>
<dbReference type="Proteomes" id="UP000092154">
    <property type="component" value="Unassembled WGS sequence"/>
</dbReference>
<evidence type="ECO:0000313" key="1">
    <source>
        <dbReference type="EMBL" id="OAX39391.1"/>
    </source>
</evidence>